<dbReference type="EMBL" id="HBGV01014671">
    <property type="protein sequence ID" value="CAD9506423.1"/>
    <property type="molecule type" value="Transcribed_RNA"/>
</dbReference>
<accession>A0A7S2I2F2</accession>
<gene>
    <name evidence="2" type="ORF">HTAM1171_LOCUS9006</name>
</gene>
<name>A0A7S2I2F2_9STRA</name>
<proteinExistence type="predicted"/>
<dbReference type="AlphaFoldDB" id="A0A7S2I2F2"/>
<organism evidence="2">
    <name type="scientific">Helicotheca tamesis</name>
    <dbReference type="NCBI Taxonomy" id="374047"/>
    <lineage>
        <taxon>Eukaryota</taxon>
        <taxon>Sar</taxon>
        <taxon>Stramenopiles</taxon>
        <taxon>Ochrophyta</taxon>
        <taxon>Bacillariophyta</taxon>
        <taxon>Mediophyceae</taxon>
        <taxon>Lithodesmiophycidae</taxon>
        <taxon>Lithodesmiales</taxon>
        <taxon>Lithodesmiaceae</taxon>
        <taxon>Helicotheca</taxon>
    </lineage>
</organism>
<protein>
    <recommendedName>
        <fullName evidence="3">Plastid lipid-associated protein/fibrillin conserved domain-containing protein</fullName>
    </recommendedName>
</protein>
<evidence type="ECO:0000256" key="1">
    <source>
        <dbReference type="SAM" id="SignalP"/>
    </source>
</evidence>
<evidence type="ECO:0008006" key="3">
    <source>
        <dbReference type="Google" id="ProtNLM"/>
    </source>
</evidence>
<reference evidence="2" key="1">
    <citation type="submission" date="2021-01" db="EMBL/GenBank/DDBJ databases">
        <authorList>
            <person name="Corre E."/>
            <person name="Pelletier E."/>
            <person name="Niang G."/>
            <person name="Scheremetjew M."/>
            <person name="Finn R."/>
            <person name="Kale V."/>
            <person name="Holt S."/>
            <person name="Cochrane G."/>
            <person name="Meng A."/>
            <person name="Brown T."/>
            <person name="Cohen L."/>
        </authorList>
    </citation>
    <scope>NUCLEOTIDE SEQUENCE</scope>
    <source>
        <strain evidence="2">CCMP826</strain>
    </source>
</reference>
<feature type="chain" id="PRO_5031026180" description="Plastid lipid-associated protein/fibrillin conserved domain-containing protein" evidence="1">
    <location>
        <begin position="33"/>
        <end position="320"/>
    </location>
</feature>
<sequence>MGSPSSINSKQPQLCNLFLLFLLSCSTPKVDSFSLAPRAFIGSNSISSQQCSTETKSLLLRMSVSDVEDDTYIPPSSSSVMDQLITTKSSLIEMCTSSSKPSLATIKSQVQTLEELAEQAGVGQASSHSGILKGEWECIYAPEDVTRSSPFFWAFRRAFPENSDQIFAITDGIPAPIKEVGPAYQTIDLDSTSGGGCTGTLVSRVKVATLGGLATSIMTTRCTITGAIGLDGLRLKVESTKPEDSTVLQKLGPLGEMINTSGPPFPSGEALERVMPGSSEVVMLTTYCDEGLRISKNEDRLGEDVFVWRRKSFGDSDFEI</sequence>
<evidence type="ECO:0000313" key="2">
    <source>
        <dbReference type="EMBL" id="CAD9506423.1"/>
    </source>
</evidence>
<feature type="signal peptide" evidence="1">
    <location>
        <begin position="1"/>
        <end position="32"/>
    </location>
</feature>
<keyword evidence="1" id="KW-0732">Signal</keyword>